<accession>A0ACC6LI07</accession>
<organism evidence="1 2">
    <name type="scientific">Pseudomonas allii</name>
    <dbReference type="NCBI Taxonomy" id="2740531"/>
    <lineage>
        <taxon>Bacteria</taxon>
        <taxon>Pseudomonadati</taxon>
        <taxon>Pseudomonadota</taxon>
        <taxon>Gammaproteobacteria</taxon>
        <taxon>Pseudomonadales</taxon>
        <taxon>Pseudomonadaceae</taxon>
        <taxon>Pseudomonas</taxon>
    </lineage>
</organism>
<gene>
    <name evidence="1" type="ORF">RJC98_23130</name>
</gene>
<proteinExistence type="predicted"/>
<comment type="caution">
    <text evidence="1">The sequence shown here is derived from an EMBL/GenBank/DDBJ whole genome shotgun (WGS) entry which is preliminary data.</text>
</comment>
<dbReference type="EMBL" id="JAVLRO010000010">
    <property type="protein sequence ID" value="MDR9878084.1"/>
    <property type="molecule type" value="Genomic_DNA"/>
</dbReference>
<evidence type="ECO:0000313" key="1">
    <source>
        <dbReference type="EMBL" id="MDR9878084.1"/>
    </source>
</evidence>
<sequence length="333" mass="36588">MTSSDRFLPVILIVRAEVDAVHKIAVLVLNDVVPLDFGIAYQVFALASQVDGSKAYEVEVCAPERTIRATGFDMHVRYGLDRLELAHTIVIPGCEDPFGEVPEAVRIALRQAHARGARLASICTGVFILAASGLLSGKRVTTHWRFAEDLARLYPEITVEPNVLFVDEGSIVTSAGASAGLDMCLHLVRRDYGQSVAANTARLAVAPLYRDGGQAQFIRQELPGSPTSLAPLIEWIRDNLNSSHTVDSLAARANMSSRTFARRFQEQTGTTPLQWLLTARIDRARALLEESEISIDQTAFLSGFGSAVTFRSRFRKVVGLTPTEYRRRFSSVN</sequence>
<dbReference type="Proteomes" id="UP001244872">
    <property type="component" value="Unassembled WGS sequence"/>
</dbReference>
<reference evidence="1" key="1">
    <citation type="submission" date="2023-07" db="EMBL/GenBank/DDBJ databases">
        <title>Bioagumentation of soil contaminated with hydrocarbons using Pseudomonas poae 7b strain.</title>
        <authorList>
            <person name="Kumor A."/>
        </authorList>
    </citation>
    <scope>NUCLEOTIDE SEQUENCE</scope>
    <source>
        <strain evidence="1">7b</strain>
    </source>
</reference>
<evidence type="ECO:0000313" key="2">
    <source>
        <dbReference type="Proteomes" id="UP001244872"/>
    </source>
</evidence>
<keyword evidence="2" id="KW-1185">Reference proteome</keyword>
<protein>
    <submittedName>
        <fullName evidence="1">Helix-turn-helix domain-containing protein</fullName>
    </submittedName>
</protein>
<name>A0ACC6LI07_9PSED</name>